<accession>A0ACC0Q7Q1</accession>
<name>A0ACC0Q7Q1_RHOML</name>
<protein>
    <submittedName>
        <fullName evidence="1">Uncharacterized protein</fullName>
    </submittedName>
</protein>
<dbReference type="Proteomes" id="UP001062846">
    <property type="component" value="Chromosome 1"/>
</dbReference>
<evidence type="ECO:0000313" key="2">
    <source>
        <dbReference type="Proteomes" id="UP001062846"/>
    </source>
</evidence>
<comment type="caution">
    <text evidence="1">The sequence shown here is derived from an EMBL/GenBank/DDBJ whole genome shotgun (WGS) entry which is preliminary data.</text>
</comment>
<reference evidence="1" key="1">
    <citation type="submission" date="2022-02" db="EMBL/GenBank/DDBJ databases">
        <title>Plant Genome Project.</title>
        <authorList>
            <person name="Zhang R.-G."/>
        </authorList>
    </citation>
    <scope>NUCLEOTIDE SEQUENCE</scope>
    <source>
        <strain evidence="1">AT1</strain>
    </source>
</reference>
<evidence type="ECO:0000313" key="1">
    <source>
        <dbReference type="EMBL" id="KAI8574038.1"/>
    </source>
</evidence>
<keyword evidence="2" id="KW-1185">Reference proteome</keyword>
<proteinExistence type="predicted"/>
<organism evidence="1 2">
    <name type="scientific">Rhododendron molle</name>
    <name type="common">Chinese azalea</name>
    <name type="synonym">Azalea mollis</name>
    <dbReference type="NCBI Taxonomy" id="49168"/>
    <lineage>
        <taxon>Eukaryota</taxon>
        <taxon>Viridiplantae</taxon>
        <taxon>Streptophyta</taxon>
        <taxon>Embryophyta</taxon>
        <taxon>Tracheophyta</taxon>
        <taxon>Spermatophyta</taxon>
        <taxon>Magnoliopsida</taxon>
        <taxon>eudicotyledons</taxon>
        <taxon>Gunneridae</taxon>
        <taxon>Pentapetalae</taxon>
        <taxon>asterids</taxon>
        <taxon>Ericales</taxon>
        <taxon>Ericaceae</taxon>
        <taxon>Ericoideae</taxon>
        <taxon>Rhodoreae</taxon>
        <taxon>Rhododendron</taxon>
    </lineage>
</organism>
<dbReference type="EMBL" id="CM046388">
    <property type="protein sequence ID" value="KAI8574038.1"/>
    <property type="molecule type" value="Genomic_DNA"/>
</dbReference>
<sequence>MIKLSPSLGKDNLGLPVDQACLLAVYNFWVVLLASICCRCLIGNDGGGGSFVNCFTRVWFSTFQLYTYLFSPDCKIFMEMVQEVAKSQRTKDENKDASAAAGLLEKLSVEDKKSEEKAKDGRSLEAKEESEIEPGKTDTGSKGEEPVSST</sequence>
<gene>
    <name evidence="1" type="ORF">RHMOL_Rhmol01G0323300</name>
</gene>